<dbReference type="EMBL" id="JADFFL010000009">
    <property type="protein sequence ID" value="MBE9664011.1"/>
    <property type="molecule type" value="Genomic_DNA"/>
</dbReference>
<comment type="caution">
    <text evidence="1">The sequence shown here is derived from an EMBL/GenBank/DDBJ whole genome shotgun (WGS) entry which is preliminary data.</text>
</comment>
<evidence type="ECO:0000313" key="1">
    <source>
        <dbReference type="EMBL" id="MBE9664011.1"/>
    </source>
</evidence>
<dbReference type="RefSeq" id="WP_194113258.1">
    <property type="nucleotide sequence ID" value="NZ_JADFFL010000009.1"/>
</dbReference>
<keyword evidence="2" id="KW-1185">Reference proteome</keyword>
<dbReference type="Proteomes" id="UP000622475">
    <property type="component" value="Unassembled WGS sequence"/>
</dbReference>
<organism evidence="1 2">
    <name type="scientific">Mucilaginibacter myungsuensis</name>
    <dbReference type="NCBI Taxonomy" id="649104"/>
    <lineage>
        <taxon>Bacteria</taxon>
        <taxon>Pseudomonadati</taxon>
        <taxon>Bacteroidota</taxon>
        <taxon>Sphingobacteriia</taxon>
        <taxon>Sphingobacteriales</taxon>
        <taxon>Sphingobacteriaceae</taxon>
        <taxon>Mucilaginibacter</taxon>
    </lineage>
</organism>
<reference evidence="1" key="1">
    <citation type="submission" date="2020-10" db="EMBL/GenBank/DDBJ databases">
        <title>Mucilaginibacter mali sp. nov., isolated from rhizosphere soil of apple orchard.</title>
        <authorList>
            <person name="Lee J.-S."/>
            <person name="Kim H.S."/>
            <person name="Kim J.-S."/>
        </authorList>
    </citation>
    <scope>NUCLEOTIDE SEQUENCE</scope>
    <source>
        <strain evidence="1">KCTC 22746</strain>
    </source>
</reference>
<evidence type="ECO:0000313" key="2">
    <source>
        <dbReference type="Proteomes" id="UP000622475"/>
    </source>
</evidence>
<gene>
    <name evidence="1" type="ORF">IRJ16_19160</name>
</gene>
<accession>A0A929PY98</accession>
<proteinExistence type="predicted"/>
<protein>
    <submittedName>
        <fullName evidence="1">Uncharacterized protein</fullName>
    </submittedName>
</protein>
<dbReference type="AlphaFoldDB" id="A0A929PY98"/>
<name>A0A929PY98_9SPHI</name>
<sequence length="113" mass="12436">MLVLVMLTGIGARGYQLSRSHFDIDVMTDALAPVAAQIAIGTTIGYYADEPSDALYNEAAYILAPVILSKNMGKDTVLYIHKRDLPLKQVPGHQAFLISETEQYQLILTKKTP</sequence>